<evidence type="ECO:0000259" key="2">
    <source>
        <dbReference type="Pfam" id="PF14534"/>
    </source>
</evidence>
<evidence type="ECO:0000313" key="3">
    <source>
        <dbReference type="EMBL" id="MFC3192814.1"/>
    </source>
</evidence>
<protein>
    <submittedName>
        <fullName evidence="3">Nuclear transport factor 2 family protein</fullName>
    </submittedName>
</protein>
<dbReference type="SUPFAM" id="SSF54427">
    <property type="entry name" value="NTF2-like"/>
    <property type="match status" value="1"/>
</dbReference>
<organism evidence="3 4">
    <name type="scientific">Marinicella sediminis</name>
    <dbReference type="NCBI Taxonomy" id="1792834"/>
    <lineage>
        <taxon>Bacteria</taxon>
        <taxon>Pseudomonadati</taxon>
        <taxon>Pseudomonadota</taxon>
        <taxon>Gammaproteobacteria</taxon>
        <taxon>Lysobacterales</taxon>
        <taxon>Marinicellaceae</taxon>
        <taxon>Marinicella</taxon>
    </lineage>
</organism>
<dbReference type="EMBL" id="JBHRTS010000001">
    <property type="protein sequence ID" value="MFC3192814.1"/>
    <property type="molecule type" value="Genomic_DNA"/>
</dbReference>
<accession>A0ABV7J448</accession>
<evidence type="ECO:0000313" key="4">
    <source>
        <dbReference type="Proteomes" id="UP001595533"/>
    </source>
</evidence>
<feature type="domain" description="DUF4440" evidence="2">
    <location>
        <begin position="36"/>
        <end position="127"/>
    </location>
</feature>
<dbReference type="InterPro" id="IPR032710">
    <property type="entry name" value="NTF2-like_dom_sf"/>
</dbReference>
<evidence type="ECO:0000256" key="1">
    <source>
        <dbReference type="SAM" id="SignalP"/>
    </source>
</evidence>
<sequence>MKIKLICAAMCFICNLVLATESSDLEQLKHLKLTLWPQAYRAQDAALLDQILHPQFQLIDANGQSSNKLEELEYVKNHVWQAVNFSYQIDRLEVFDEHTAIISGRGETDTYQYHSSNVLIKSEGRWQAIASHVSGFQHKKP</sequence>
<proteinExistence type="predicted"/>
<dbReference type="Proteomes" id="UP001595533">
    <property type="component" value="Unassembled WGS sequence"/>
</dbReference>
<name>A0ABV7J448_9GAMM</name>
<dbReference type="RefSeq" id="WP_077409488.1">
    <property type="nucleotide sequence ID" value="NZ_JBHRTS010000001.1"/>
</dbReference>
<feature type="chain" id="PRO_5046594918" evidence="1">
    <location>
        <begin position="20"/>
        <end position="141"/>
    </location>
</feature>
<dbReference type="InterPro" id="IPR027843">
    <property type="entry name" value="DUF4440"/>
</dbReference>
<dbReference type="Gene3D" id="3.10.450.50">
    <property type="match status" value="1"/>
</dbReference>
<feature type="signal peptide" evidence="1">
    <location>
        <begin position="1"/>
        <end position="19"/>
    </location>
</feature>
<dbReference type="Pfam" id="PF14534">
    <property type="entry name" value="DUF4440"/>
    <property type="match status" value="1"/>
</dbReference>
<keyword evidence="4" id="KW-1185">Reference proteome</keyword>
<comment type="caution">
    <text evidence="3">The sequence shown here is derived from an EMBL/GenBank/DDBJ whole genome shotgun (WGS) entry which is preliminary data.</text>
</comment>
<reference evidence="4" key="1">
    <citation type="journal article" date="2019" name="Int. J. Syst. Evol. Microbiol.">
        <title>The Global Catalogue of Microorganisms (GCM) 10K type strain sequencing project: providing services to taxonomists for standard genome sequencing and annotation.</title>
        <authorList>
            <consortium name="The Broad Institute Genomics Platform"/>
            <consortium name="The Broad Institute Genome Sequencing Center for Infectious Disease"/>
            <person name="Wu L."/>
            <person name="Ma J."/>
        </authorList>
    </citation>
    <scope>NUCLEOTIDE SEQUENCE [LARGE SCALE GENOMIC DNA]</scope>
    <source>
        <strain evidence="4">KCTC 42953</strain>
    </source>
</reference>
<gene>
    <name evidence="3" type="ORF">ACFODZ_01045</name>
</gene>
<keyword evidence="1" id="KW-0732">Signal</keyword>